<dbReference type="PANTHER" id="PTHR15583">
    <property type="entry name" value="INTERLEUKIN-17 RECEPTOR"/>
    <property type="match status" value="1"/>
</dbReference>
<dbReference type="PANTHER" id="PTHR15583:SF17">
    <property type="entry name" value="INTERLEUKIN-17 RECEPTOR D ISOFORM X1"/>
    <property type="match status" value="1"/>
</dbReference>
<evidence type="ECO:0000256" key="6">
    <source>
        <dbReference type="ARBA" id="ARBA00023170"/>
    </source>
</evidence>
<evidence type="ECO:0000256" key="7">
    <source>
        <dbReference type="ARBA" id="ARBA00023180"/>
    </source>
</evidence>
<comment type="subcellular location">
    <subcellularLocation>
        <location evidence="1">Membrane</location>
        <topology evidence="1">Single-pass type I membrane protein</topology>
    </subcellularLocation>
</comment>
<dbReference type="InterPro" id="IPR039465">
    <property type="entry name" value="IL-17_rcpt-like"/>
</dbReference>
<reference evidence="10 11" key="1">
    <citation type="submission" date="2024-04" db="EMBL/GenBank/DDBJ databases">
        <authorList>
            <person name="Waldvogel A.-M."/>
            <person name="Schoenle A."/>
        </authorList>
    </citation>
    <scope>NUCLEOTIDE SEQUENCE [LARGE SCALE GENOMIC DNA]</scope>
</reference>
<keyword evidence="7" id="KW-0325">Glycoprotein</keyword>
<evidence type="ECO:0000256" key="2">
    <source>
        <dbReference type="ARBA" id="ARBA00022692"/>
    </source>
</evidence>
<keyword evidence="11" id="KW-1185">Reference proteome</keyword>
<keyword evidence="6" id="KW-0675">Receptor</keyword>
<name>A0AAV2LWD1_KNICA</name>
<evidence type="ECO:0000256" key="4">
    <source>
        <dbReference type="ARBA" id="ARBA00022989"/>
    </source>
</evidence>
<dbReference type="Proteomes" id="UP001497482">
    <property type="component" value="Chromosome 5"/>
</dbReference>
<proteinExistence type="predicted"/>
<evidence type="ECO:0000256" key="8">
    <source>
        <dbReference type="SAM" id="Phobius"/>
    </source>
</evidence>
<dbReference type="GO" id="GO:0030368">
    <property type="term" value="F:interleukin-17 receptor activity"/>
    <property type="evidence" value="ECO:0007669"/>
    <property type="project" value="InterPro"/>
</dbReference>
<evidence type="ECO:0000256" key="1">
    <source>
        <dbReference type="ARBA" id="ARBA00004479"/>
    </source>
</evidence>
<dbReference type="AlphaFoldDB" id="A0AAV2LWD1"/>
<keyword evidence="3" id="KW-0732">Signal</keyword>
<accession>A0AAV2LWD1</accession>
<keyword evidence="4 8" id="KW-1133">Transmembrane helix</keyword>
<dbReference type="PROSITE" id="PS51534">
    <property type="entry name" value="SEFIR"/>
    <property type="match status" value="1"/>
</dbReference>
<feature type="transmembrane region" description="Helical" evidence="8">
    <location>
        <begin position="137"/>
        <end position="159"/>
    </location>
</feature>
<dbReference type="Pfam" id="PF08357">
    <property type="entry name" value="SEFIR"/>
    <property type="match status" value="1"/>
</dbReference>
<protein>
    <recommendedName>
        <fullName evidence="9">SEFIR domain-containing protein</fullName>
    </recommendedName>
</protein>
<evidence type="ECO:0000256" key="5">
    <source>
        <dbReference type="ARBA" id="ARBA00023136"/>
    </source>
</evidence>
<dbReference type="EMBL" id="OZ035827">
    <property type="protein sequence ID" value="CAL1605385.1"/>
    <property type="molecule type" value="Genomic_DNA"/>
</dbReference>
<dbReference type="InterPro" id="IPR013568">
    <property type="entry name" value="SEFIR_dom"/>
</dbReference>
<dbReference type="Gene3D" id="3.40.50.11530">
    <property type="match status" value="1"/>
</dbReference>
<evidence type="ECO:0000259" key="9">
    <source>
        <dbReference type="PROSITE" id="PS51534"/>
    </source>
</evidence>
<gene>
    <name evidence="10" type="ORF">KC01_LOCUS32778</name>
</gene>
<evidence type="ECO:0000313" key="11">
    <source>
        <dbReference type="Proteomes" id="UP001497482"/>
    </source>
</evidence>
<sequence>MGWCPGQCYRVYHVRYSQHGPGHHPLYRPPDWYPQHVTVVQNETSAAVTFNLAPQNLDIKSYFSVCYLNVVQTQTKVDITPNLSSNKTHHTYELHGLQKGQNYTCEIAADVIDAVRKTFIIRVENKESEAPRSNVPLALLLPLVLVLAAIIIFLVVFTLTKAKMKMFKLHITPDSKILKQHLESQTQAEVLPWPKTQASTPKLLICYSGSDGPAHVKAVMTLGAFIQQHMATQVYLDLWDSLSVAREGSLAWHSRQIRECDFVLVVCSPGLSHSLTTRELIENPEEDESSWESSNSSAEAVIGLIGAEVCRAKARGQDLSKYMAAIFDYSEESDFPTELSLVSHYNLTSDFPLLFSHLHGVSLHRPGGYLKISHISEEGFTKLPAGAALQMAIRDAEIMKARRQAAVQN</sequence>
<keyword evidence="5 8" id="KW-0472">Membrane</keyword>
<organism evidence="10 11">
    <name type="scientific">Knipowitschia caucasica</name>
    <name type="common">Caucasian dwarf goby</name>
    <name type="synonym">Pomatoschistus caucasicus</name>
    <dbReference type="NCBI Taxonomy" id="637954"/>
    <lineage>
        <taxon>Eukaryota</taxon>
        <taxon>Metazoa</taxon>
        <taxon>Chordata</taxon>
        <taxon>Craniata</taxon>
        <taxon>Vertebrata</taxon>
        <taxon>Euteleostomi</taxon>
        <taxon>Actinopterygii</taxon>
        <taxon>Neopterygii</taxon>
        <taxon>Teleostei</taxon>
        <taxon>Neoteleostei</taxon>
        <taxon>Acanthomorphata</taxon>
        <taxon>Gobiaria</taxon>
        <taxon>Gobiiformes</taxon>
        <taxon>Gobioidei</taxon>
        <taxon>Gobiidae</taxon>
        <taxon>Gobiinae</taxon>
        <taxon>Knipowitschia</taxon>
    </lineage>
</organism>
<feature type="domain" description="SEFIR" evidence="9">
    <location>
        <begin position="200"/>
        <end position="356"/>
    </location>
</feature>
<evidence type="ECO:0000256" key="3">
    <source>
        <dbReference type="ARBA" id="ARBA00022729"/>
    </source>
</evidence>
<keyword evidence="2 8" id="KW-0812">Transmembrane</keyword>
<dbReference type="GO" id="GO:0016020">
    <property type="term" value="C:membrane"/>
    <property type="evidence" value="ECO:0007669"/>
    <property type="project" value="UniProtKB-SubCell"/>
</dbReference>
<evidence type="ECO:0000313" key="10">
    <source>
        <dbReference type="EMBL" id="CAL1605385.1"/>
    </source>
</evidence>